<dbReference type="PANTHER" id="PTHR22617">
    <property type="entry name" value="CHEMOTAXIS SENSOR HISTIDINE KINASE-RELATED"/>
    <property type="match status" value="1"/>
</dbReference>
<dbReference type="GO" id="GO:0007165">
    <property type="term" value="P:signal transduction"/>
    <property type="evidence" value="ECO:0007669"/>
    <property type="project" value="InterPro"/>
</dbReference>
<evidence type="ECO:0000259" key="2">
    <source>
        <dbReference type="PROSITE" id="PS50851"/>
    </source>
</evidence>
<dbReference type="RefSeq" id="WP_050059185.1">
    <property type="nucleotide sequence ID" value="NZ_JACHEK010000004.1"/>
</dbReference>
<dbReference type="InterPro" id="IPR036061">
    <property type="entry name" value="CheW-like_dom_sf"/>
</dbReference>
<dbReference type="EMBL" id="JACHEK010000004">
    <property type="protein sequence ID" value="MBB6144146.1"/>
    <property type="molecule type" value="Genomic_DNA"/>
</dbReference>
<evidence type="ECO:0000313" key="3">
    <source>
        <dbReference type="EMBL" id="MBB6144146.1"/>
    </source>
</evidence>
<organism evidence="3 4">
    <name type="scientific">Silvibacterium bohemicum</name>
    <dbReference type="NCBI Taxonomy" id="1577686"/>
    <lineage>
        <taxon>Bacteria</taxon>
        <taxon>Pseudomonadati</taxon>
        <taxon>Acidobacteriota</taxon>
        <taxon>Terriglobia</taxon>
        <taxon>Terriglobales</taxon>
        <taxon>Acidobacteriaceae</taxon>
        <taxon>Silvibacterium</taxon>
    </lineage>
</organism>
<feature type="domain" description="CheW-like" evidence="2">
    <location>
        <begin position="195"/>
        <end position="333"/>
    </location>
</feature>
<dbReference type="SMART" id="SM00260">
    <property type="entry name" value="CheW"/>
    <property type="match status" value="3"/>
</dbReference>
<dbReference type="OrthoDB" id="9794382at2"/>
<dbReference type="AlphaFoldDB" id="A0A841JS60"/>
<name>A0A841JS60_9BACT</name>
<dbReference type="SUPFAM" id="SSF50341">
    <property type="entry name" value="CheW-like"/>
    <property type="match status" value="3"/>
</dbReference>
<dbReference type="PANTHER" id="PTHR22617:SF23">
    <property type="entry name" value="CHEMOTAXIS PROTEIN CHEW"/>
    <property type="match status" value="1"/>
</dbReference>
<comment type="caution">
    <text evidence="3">The sequence shown here is derived from an EMBL/GenBank/DDBJ whole genome shotgun (WGS) entry which is preliminary data.</text>
</comment>
<feature type="domain" description="CheW-like" evidence="2">
    <location>
        <begin position="359"/>
        <end position="507"/>
    </location>
</feature>
<feature type="domain" description="CheW-like" evidence="2">
    <location>
        <begin position="23"/>
        <end position="170"/>
    </location>
</feature>
<accession>A0A841JS60</accession>
<dbReference type="Gene3D" id="2.40.50.180">
    <property type="entry name" value="CheA-289, Domain 4"/>
    <property type="match status" value="3"/>
</dbReference>
<protein>
    <submittedName>
        <fullName evidence="3">Purine-binding chemotaxis protein CheW</fullName>
    </submittedName>
</protein>
<keyword evidence="4" id="KW-1185">Reference proteome</keyword>
<evidence type="ECO:0000256" key="1">
    <source>
        <dbReference type="SAM" id="MobiDB-lite"/>
    </source>
</evidence>
<sequence>MTMISGTANPGTKNSGTRTNTSRRIYGTFYLGGDEFAIEMEDLQEVVNAPAKLQRMPLAPSYLLGLFNLRGRILPVIDLRILLHAEQVETTAESIPRMAVLRRGAACLGLLFDAVGEILRIFPEDLAPIEQRNVSAEVPKMPVKAVICRDGGERVIQVLDLGALLSIRNLPLIEKLTGGEEANQHLTSRMKDLYREKLIGFTVGDCNVAIEMKCVIAIVENNEKKPSPCRSELCSSVITFHGRLVPVVQMAQLLRISTAHSPKHIMVCRLGNDHVGFEVDEISSIIPYATDKVIPIPVLDDYRSSIFHGCFTDRDGKDFIVLNEEGTLSKAEILEISVKHKKFDQQDGTIEAAKAAAPQVSLLTFRIGKLYGLKLLDVLEVLVSPKEFTRAPDTPPAVLGVLNLRGTPVSVVDPRRLFDLGSSSERAGSNILVFQHEDRKVAMCVDSVESILSVPAGSEAELPAIFFREDQPKLQETFERGIHVMSNGDKTVVVVLSAEQIVKRLSDAMAA</sequence>
<dbReference type="Gene3D" id="2.30.30.40">
    <property type="entry name" value="SH3 Domains"/>
    <property type="match status" value="3"/>
</dbReference>
<gene>
    <name evidence="3" type="ORF">HNQ77_002098</name>
</gene>
<proteinExistence type="predicted"/>
<reference evidence="3 4" key="1">
    <citation type="submission" date="2020-08" db="EMBL/GenBank/DDBJ databases">
        <title>Genomic Encyclopedia of Type Strains, Phase IV (KMG-IV): sequencing the most valuable type-strain genomes for metagenomic binning, comparative biology and taxonomic classification.</title>
        <authorList>
            <person name="Goeker M."/>
        </authorList>
    </citation>
    <scope>NUCLEOTIDE SEQUENCE [LARGE SCALE GENOMIC DNA]</scope>
    <source>
        <strain evidence="3 4">DSM 103733</strain>
    </source>
</reference>
<evidence type="ECO:0000313" key="4">
    <source>
        <dbReference type="Proteomes" id="UP000538666"/>
    </source>
</evidence>
<dbReference type="Pfam" id="PF01584">
    <property type="entry name" value="CheW"/>
    <property type="match status" value="3"/>
</dbReference>
<feature type="region of interest" description="Disordered" evidence="1">
    <location>
        <begin position="1"/>
        <end position="20"/>
    </location>
</feature>
<dbReference type="GO" id="GO:0005829">
    <property type="term" value="C:cytosol"/>
    <property type="evidence" value="ECO:0007669"/>
    <property type="project" value="TreeGrafter"/>
</dbReference>
<dbReference type="InterPro" id="IPR002545">
    <property type="entry name" value="CheW-lke_dom"/>
</dbReference>
<dbReference type="GO" id="GO:0006935">
    <property type="term" value="P:chemotaxis"/>
    <property type="evidence" value="ECO:0007669"/>
    <property type="project" value="InterPro"/>
</dbReference>
<dbReference type="Proteomes" id="UP000538666">
    <property type="component" value="Unassembled WGS sequence"/>
</dbReference>
<dbReference type="InterPro" id="IPR039315">
    <property type="entry name" value="CheW"/>
</dbReference>
<dbReference type="PROSITE" id="PS50851">
    <property type="entry name" value="CHEW"/>
    <property type="match status" value="3"/>
</dbReference>